<protein>
    <recommendedName>
        <fullName evidence="3">HNH nuclease domain-containing protein</fullName>
    </recommendedName>
</protein>
<evidence type="ECO:0000256" key="1">
    <source>
        <dbReference type="ARBA" id="ARBA00023450"/>
    </source>
</evidence>
<organism evidence="4 5">
    <name type="scientific">Kibdelosporangium banguiense</name>
    <dbReference type="NCBI Taxonomy" id="1365924"/>
    <lineage>
        <taxon>Bacteria</taxon>
        <taxon>Bacillati</taxon>
        <taxon>Actinomycetota</taxon>
        <taxon>Actinomycetes</taxon>
        <taxon>Pseudonocardiales</taxon>
        <taxon>Pseudonocardiaceae</taxon>
        <taxon>Kibdelosporangium</taxon>
    </lineage>
</organism>
<dbReference type="Pfam" id="PF02720">
    <property type="entry name" value="DUF222"/>
    <property type="match status" value="1"/>
</dbReference>
<evidence type="ECO:0000259" key="3">
    <source>
        <dbReference type="SMART" id="SM00507"/>
    </source>
</evidence>
<keyword evidence="5" id="KW-1185">Reference proteome</keyword>
<reference evidence="4 5" key="1">
    <citation type="submission" date="2021-03" db="EMBL/GenBank/DDBJ databases">
        <title>Sequencing the genomes of 1000 actinobacteria strains.</title>
        <authorList>
            <person name="Klenk H.-P."/>
        </authorList>
    </citation>
    <scope>NUCLEOTIDE SEQUENCE [LARGE SCALE GENOMIC DNA]</scope>
    <source>
        <strain evidence="4 5">DSM 46670</strain>
    </source>
</reference>
<feature type="domain" description="HNH nuclease" evidence="3">
    <location>
        <begin position="313"/>
        <end position="365"/>
    </location>
</feature>
<dbReference type="InterPro" id="IPR003870">
    <property type="entry name" value="DUF222"/>
</dbReference>
<evidence type="ECO:0000313" key="4">
    <source>
        <dbReference type="EMBL" id="MBP2325867.1"/>
    </source>
</evidence>
<evidence type="ECO:0000313" key="5">
    <source>
        <dbReference type="Proteomes" id="UP001519332"/>
    </source>
</evidence>
<feature type="compositionally biased region" description="Basic and acidic residues" evidence="2">
    <location>
        <begin position="172"/>
        <end position="183"/>
    </location>
</feature>
<sequence>MGESVDSLWQTSDEELVADLVALEERMRRDYSTMLDLLSELDSRGVAGRLGYSNSAALLVHTLRISRSEARQRLTQAEQLHEVTTPTGSMVEAAMPLTAAELGRGVIGAGHVEVIQKALHSMRHLEPEQLVQAEELLVAQAAHDDPGALARYANRCVREIVDPDGPPPPDDEPQRPERELRRHTFRDGRMEFKGRLDAETAALLEALLAPFEKPESDDLRGYAERGGDAFADVLQKAANCPDLPTHNGLKTEVAFTISLDTLERALGETILPDNLSVSDARRIACDSHVLPAVMGGASQPLDVAVPAYVVPAHIRRGLVLRDRGCAFPSCDRLASVCHAHHIQSWLRGGPTQLSNLVLLCGLCRRWHKPHYADVVDMPMSVAKLQVDEVLGVVRSA</sequence>
<comment type="caution">
    <text evidence="4">The sequence shown here is derived from an EMBL/GenBank/DDBJ whole genome shotgun (WGS) entry which is preliminary data.</text>
</comment>
<evidence type="ECO:0000256" key="2">
    <source>
        <dbReference type="SAM" id="MobiDB-lite"/>
    </source>
</evidence>
<dbReference type="RefSeq" id="WP_209643009.1">
    <property type="nucleotide sequence ID" value="NZ_JAGINW010000001.1"/>
</dbReference>
<name>A0ABS4TN83_9PSEU</name>
<dbReference type="Proteomes" id="UP001519332">
    <property type="component" value="Unassembled WGS sequence"/>
</dbReference>
<feature type="region of interest" description="Disordered" evidence="2">
    <location>
        <begin position="159"/>
        <end position="183"/>
    </location>
</feature>
<comment type="similarity">
    <text evidence="1">Belongs to the Rv1128c/1148c/1588c/1702c/1945/3466 family.</text>
</comment>
<dbReference type="InterPro" id="IPR003615">
    <property type="entry name" value="HNH_nuc"/>
</dbReference>
<dbReference type="SMART" id="SM00507">
    <property type="entry name" value="HNHc"/>
    <property type="match status" value="1"/>
</dbReference>
<accession>A0ABS4TN83</accession>
<gene>
    <name evidence="4" type="ORF">JOF56_006252</name>
</gene>
<dbReference type="EMBL" id="JAGINW010000001">
    <property type="protein sequence ID" value="MBP2325867.1"/>
    <property type="molecule type" value="Genomic_DNA"/>
</dbReference>
<dbReference type="CDD" id="cd00085">
    <property type="entry name" value="HNHc"/>
    <property type="match status" value="1"/>
</dbReference>
<dbReference type="InterPro" id="IPR002711">
    <property type="entry name" value="HNH"/>
</dbReference>
<dbReference type="Pfam" id="PF01844">
    <property type="entry name" value="HNH"/>
    <property type="match status" value="1"/>
</dbReference>
<proteinExistence type="inferred from homology"/>